<accession>A0A075AD12</accession>
<dbReference type="EMBL" id="KL596766">
    <property type="protein sequence ID" value="KER25779.1"/>
    <property type="molecule type" value="Genomic_DNA"/>
</dbReference>
<dbReference type="KEGG" id="ovi:T265_06815"/>
<evidence type="ECO:0000313" key="2">
    <source>
        <dbReference type="Proteomes" id="UP000054324"/>
    </source>
</evidence>
<dbReference type="AlphaFoldDB" id="A0A075AD12"/>
<dbReference type="RefSeq" id="XP_009170453.1">
    <property type="nucleotide sequence ID" value="XM_009172189.1"/>
</dbReference>
<dbReference type="Proteomes" id="UP000054324">
    <property type="component" value="Unassembled WGS sequence"/>
</dbReference>
<gene>
    <name evidence="1" type="ORF">T265_06815</name>
</gene>
<sequence>MEIIFQDKAQYQESQENLISRGYLRVMDPLKLAVNSRKLETWIRVLATVAKFIENRQKMRKALSPAAIFKHIYKRRAKNCLEYLSTITDTSWIDVELTPHGYVGQKLWKTMQANEKPGDRCAHDQALQSSRCSIDLAIVTNKTALSPRAPSNRKAFFLC</sequence>
<organism evidence="1 2">
    <name type="scientific">Opisthorchis viverrini</name>
    <name type="common">Southeast Asian liver fluke</name>
    <dbReference type="NCBI Taxonomy" id="6198"/>
    <lineage>
        <taxon>Eukaryota</taxon>
        <taxon>Metazoa</taxon>
        <taxon>Spiralia</taxon>
        <taxon>Lophotrochozoa</taxon>
        <taxon>Platyhelminthes</taxon>
        <taxon>Trematoda</taxon>
        <taxon>Digenea</taxon>
        <taxon>Opisthorchiida</taxon>
        <taxon>Opisthorchiata</taxon>
        <taxon>Opisthorchiidae</taxon>
        <taxon>Opisthorchis</taxon>
    </lineage>
</organism>
<name>A0A075AD12_OPIVI</name>
<protein>
    <submittedName>
        <fullName evidence="1">Uncharacterized protein</fullName>
    </submittedName>
</protein>
<reference evidence="1 2" key="1">
    <citation type="submission" date="2013-11" db="EMBL/GenBank/DDBJ databases">
        <title>Opisthorchis viverrini - life in the bile duct.</title>
        <authorList>
            <person name="Young N.D."/>
            <person name="Nagarajan N."/>
            <person name="Lin S.J."/>
            <person name="Korhonen P.K."/>
            <person name="Jex A.R."/>
            <person name="Hall R.S."/>
            <person name="Safavi-Hemami H."/>
            <person name="Kaewkong W."/>
            <person name="Bertrand D."/>
            <person name="Gao S."/>
            <person name="Seet Q."/>
            <person name="Wongkham S."/>
            <person name="Teh B.T."/>
            <person name="Wongkham C."/>
            <person name="Intapan P.M."/>
            <person name="Maleewong W."/>
            <person name="Yang X."/>
            <person name="Hu M."/>
            <person name="Wang Z."/>
            <person name="Hofmann A."/>
            <person name="Sternberg P.W."/>
            <person name="Tan P."/>
            <person name="Wang J."/>
            <person name="Gasser R.B."/>
        </authorList>
    </citation>
    <scope>NUCLEOTIDE SEQUENCE [LARGE SCALE GENOMIC DNA]</scope>
</reference>
<evidence type="ECO:0000313" key="1">
    <source>
        <dbReference type="EMBL" id="KER25779.1"/>
    </source>
</evidence>
<dbReference type="CTD" id="20320994"/>
<keyword evidence="2" id="KW-1185">Reference proteome</keyword>
<dbReference type="GeneID" id="20320994"/>
<proteinExistence type="predicted"/>